<feature type="repeat" description="ANK" evidence="3">
    <location>
        <begin position="13"/>
        <end position="46"/>
    </location>
</feature>
<dbReference type="SMART" id="SM00248">
    <property type="entry name" value="ANK"/>
    <property type="match status" value="2"/>
</dbReference>
<dbReference type="Proteomes" id="UP000030104">
    <property type="component" value="Unassembled WGS sequence"/>
</dbReference>
<dbReference type="PhylomeDB" id="A0A0A2KQ97"/>
<dbReference type="InterPro" id="IPR002110">
    <property type="entry name" value="Ankyrin_rpt"/>
</dbReference>
<sequence>MAKVFLGTELSQEAELPLHQAVSYGSVDAVKRILRQKSLSLDIQDRKGSTALHLAIQSKHLEMVNILLSHPRANVSCKDKDGNTPLWIST</sequence>
<dbReference type="Gene3D" id="1.25.40.20">
    <property type="entry name" value="Ankyrin repeat-containing domain"/>
    <property type="match status" value="1"/>
</dbReference>
<dbReference type="STRING" id="40296.A0A0A2KQ97"/>
<dbReference type="EMBL" id="JQGA01001169">
    <property type="protein sequence ID" value="KGO69108.1"/>
    <property type="molecule type" value="Genomic_DNA"/>
</dbReference>
<dbReference type="HOGENOM" id="CLU_000134_45_3_1"/>
<dbReference type="SUPFAM" id="SSF48403">
    <property type="entry name" value="Ankyrin repeat"/>
    <property type="match status" value="1"/>
</dbReference>
<dbReference type="OrthoDB" id="4368872at2759"/>
<organism evidence="4 5">
    <name type="scientific">Penicillium italicum</name>
    <name type="common">Blue mold</name>
    <dbReference type="NCBI Taxonomy" id="40296"/>
    <lineage>
        <taxon>Eukaryota</taxon>
        <taxon>Fungi</taxon>
        <taxon>Dikarya</taxon>
        <taxon>Ascomycota</taxon>
        <taxon>Pezizomycotina</taxon>
        <taxon>Eurotiomycetes</taxon>
        <taxon>Eurotiomycetidae</taxon>
        <taxon>Eurotiales</taxon>
        <taxon>Aspergillaceae</taxon>
        <taxon>Penicillium</taxon>
    </lineage>
</organism>
<dbReference type="PROSITE" id="PS50088">
    <property type="entry name" value="ANK_REPEAT"/>
    <property type="match status" value="2"/>
</dbReference>
<evidence type="ECO:0000256" key="1">
    <source>
        <dbReference type="ARBA" id="ARBA00022737"/>
    </source>
</evidence>
<gene>
    <name evidence="4" type="ORF">PITC_017550</name>
</gene>
<accession>A0A0A2KQ97</accession>
<comment type="caution">
    <text evidence="4">The sequence shown here is derived from an EMBL/GenBank/DDBJ whole genome shotgun (WGS) entry which is preliminary data.</text>
</comment>
<name>A0A0A2KQ97_PENIT</name>
<dbReference type="AlphaFoldDB" id="A0A0A2KQ97"/>
<keyword evidence="1" id="KW-0677">Repeat</keyword>
<dbReference type="PROSITE" id="PS50297">
    <property type="entry name" value="ANK_REP_REGION"/>
    <property type="match status" value="1"/>
</dbReference>
<dbReference type="InterPro" id="IPR036770">
    <property type="entry name" value="Ankyrin_rpt-contain_sf"/>
</dbReference>
<keyword evidence="2 3" id="KW-0040">ANK repeat</keyword>
<protein>
    <submittedName>
        <fullName evidence="4">Uncharacterized protein</fullName>
    </submittedName>
</protein>
<reference evidence="4 5" key="1">
    <citation type="journal article" date="2015" name="Mol. Plant Microbe Interact.">
        <title>Genome, transcriptome, and functional analyses of Penicillium expansum provide new insights into secondary metabolism and pathogenicity.</title>
        <authorList>
            <person name="Ballester A.R."/>
            <person name="Marcet-Houben M."/>
            <person name="Levin E."/>
            <person name="Sela N."/>
            <person name="Selma-Lazaro C."/>
            <person name="Carmona L."/>
            <person name="Wisniewski M."/>
            <person name="Droby S."/>
            <person name="Gonzalez-Candelas L."/>
            <person name="Gabaldon T."/>
        </authorList>
    </citation>
    <scope>NUCLEOTIDE SEQUENCE [LARGE SCALE GENOMIC DNA]</scope>
    <source>
        <strain evidence="4 5">PHI-1</strain>
    </source>
</reference>
<dbReference type="Pfam" id="PF12796">
    <property type="entry name" value="Ank_2"/>
    <property type="match status" value="1"/>
</dbReference>
<keyword evidence="5" id="KW-1185">Reference proteome</keyword>
<evidence type="ECO:0000256" key="2">
    <source>
        <dbReference type="ARBA" id="ARBA00023043"/>
    </source>
</evidence>
<feature type="repeat" description="ANK" evidence="3">
    <location>
        <begin position="47"/>
        <end position="70"/>
    </location>
</feature>
<dbReference type="PANTHER" id="PTHR24198:SF165">
    <property type="entry name" value="ANKYRIN REPEAT-CONTAINING PROTEIN-RELATED"/>
    <property type="match status" value="1"/>
</dbReference>
<dbReference type="OMA" id="RANVSCK"/>
<dbReference type="PANTHER" id="PTHR24198">
    <property type="entry name" value="ANKYRIN REPEAT AND PROTEIN KINASE DOMAIN-CONTAINING PROTEIN"/>
    <property type="match status" value="1"/>
</dbReference>
<proteinExistence type="predicted"/>
<evidence type="ECO:0000313" key="5">
    <source>
        <dbReference type="Proteomes" id="UP000030104"/>
    </source>
</evidence>
<evidence type="ECO:0000256" key="3">
    <source>
        <dbReference type="PROSITE-ProRule" id="PRU00023"/>
    </source>
</evidence>
<evidence type="ECO:0000313" key="4">
    <source>
        <dbReference type="EMBL" id="KGO69108.1"/>
    </source>
</evidence>